<dbReference type="EMBL" id="GBZX01002203">
    <property type="protein sequence ID" value="JAG90537.1"/>
    <property type="molecule type" value="mRNA"/>
</dbReference>
<name>A0A0C9SB48_AMBAM</name>
<accession>A0A0C9SB48</accession>
<dbReference type="AlphaFoldDB" id="A0A0C9SB48"/>
<evidence type="ECO:0000313" key="1">
    <source>
        <dbReference type="EMBL" id="JAG90537.1"/>
    </source>
</evidence>
<sequence length="179" mass="20681">LLSLCVRLSSGDRGLHGYDTNFDFELDVRKAFNTSDVIWLHQQNYNNTFNDPQSGEVKYHTYACLRDTRISITKEQYNFTQNVTIDGEEEVFTYCGKFVYNATRTGNPPNSLLIYDNPGEDFCEMYIRGSPKKNPPPQECLTFLDKECKSHKQQEYKIYFDNCTGDVASESENNFISGR</sequence>
<protein>
    <submittedName>
        <fullName evidence="1">Uncharacterized protein</fullName>
    </submittedName>
</protein>
<reference evidence="1" key="1">
    <citation type="journal article" date="2015" name="PLoS ONE">
        <title>An Insight into the Sialome of the Lone Star Tick, Amblyomma americanum, with a Glimpse on Its Time Dependent Gene Expression.</title>
        <authorList>
            <person name="Karim S."/>
            <person name="Ribeiro J.M."/>
        </authorList>
    </citation>
    <scope>NUCLEOTIDE SEQUENCE</scope>
    <source>
        <tissue evidence="1">Salivary gland</tissue>
    </source>
</reference>
<feature type="non-terminal residue" evidence="1">
    <location>
        <position position="1"/>
    </location>
</feature>
<proteinExistence type="evidence at transcript level"/>
<organism evidence="1">
    <name type="scientific">Amblyomma americanum</name>
    <name type="common">Lone star tick</name>
    <dbReference type="NCBI Taxonomy" id="6943"/>
    <lineage>
        <taxon>Eukaryota</taxon>
        <taxon>Metazoa</taxon>
        <taxon>Ecdysozoa</taxon>
        <taxon>Arthropoda</taxon>
        <taxon>Chelicerata</taxon>
        <taxon>Arachnida</taxon>
        <taxon>Acari</taxon>
        <taxon>Parasitiformes</taxon>
        <taxon>Ixodida</taxon>
        <taxon>Ixodoidea</taxon>
        <taxon>Ixodidae</taxon>
        <taxon>Amblyomminae</taxon>
        <taxon>Amblyomma</taxon>
    </lineage>
</organism>